<proteinExistence type="inferred from homology"/>
<comment type="similarity">
    <text evidence="1">Belongs to the phosphatidylethanolamine-binding protein family.</text>
</comment>
<dbReference type="InterPro" id="IPR001858">
    <property type="entry name" value="Phosphatidylethanolamine-bd_CS"/>
</dbReference>
<dbReference type="EMBL" id="OZ019909">
    <property type="protein sequence ID" value="CAK9209405.1"/>
    <property type="molecule type" value="Genomic_DNA"/>
</dbReference>
<dbReference type="PANTHER" id="PTHR11362">
    <property type="entry name" value="PHOSPHATIDYLETHANOLAMINE-BINDING PROTEIN"/>
    <property type="match status" value="1"/>
</dbReference>
<dbReference type="Proteomes" id="UP001497512">
    <property type="component" value="Chromosome 17"/>
</dbReference>
<name>A0ABP0U019_9BRYO</name>
<dbReference type="CDD" id="cd00866">
    <property type="entry name" value="PEBP_euk"/>
    <property type="match status" value="1"/>
</dbReference>
<dbReference type="PROSITE" id="PS01220">
    <property type="entry name" value="PBP"/>
    <property type="match status" value="1"/>
</dbReference>
<protein>
    <recommendedName>
        <fullName evidence="4">Phosphatidylethanolamine-binding protein</fullName>
    </recommendedName>
</protein>
<evidence type="ECO:0008006" key="4">
    <source>
        <dbReference type="Google" id="ProtNLM"/>
    </source>
</evidence>
<sequence>MGFMIPAVMKKKLRPSFGTLRFMVVLIAAVVPAFFASHGNAQCLNPSPELLFYRGAIIPDVIPSVPCEFQQLQIYYPDAFPFIFPVSFNESLFQNQTSAAPHVEVLGDGEFPFFGCYTLLMVDPDAPSPTNTSISEVIHWIVTNIPWDLSPLSGITTAPANVVLPYIPPTPIAGRHRYTLLLYEQQTNCSFFPPAPGRILFSAKAFASLNDLIGPVAGIYFGVTAGE</sequence>
<gene>
    <name evidence="2" type="ORF">CSSPTR1EN2_LOCUS9694</name>
</gene>
<dbReference type="PANTHER" id="PTHR11362:SF150">
    <property type="match status" value="1"/>
</dbReference>
<reference evidence="2" key="1">
    <citation type="submission" date="2024-02" db="EMBL/GenBank/DDBJ databases">
        <authorList>
            <consortium name="ELIXIR-Norway"/>
            <consortium name="Elixir Norway"/>
        </authorList>
    </citation>
    <scope>NUCLEOTIDE SEQUENCE</scope>
</reference>
<dbReference type="InterPro" id="IPR035810">
    <property type="entry name" value="PEBP_euk"/>
</dbReference>
<dbReference type="Pfam" id="PF01161">
    <property type="entry name" value="PBP"/>
    <property type="match status" value="1"/>
</dbReference>
<dbReference type="InterPro" id="IPR008914">
    <property type="entry name" value="PEBP"/>
</dbReference>
<dbReference type="SUPFAM" id="SSF49777">
    <property type="entry name" value="PEBP-like"/>
    <property type="match status" value="1"/>
</dbReference>
<dbReference type="InterPro" id="IPR036610">
    <property type="entry name" value="PEBP-like_sf"/>
</dbReference>
<evidence type="ECO:0000313" key="3">
    <source>
        <dbReference type="Proteomes" id="UP001497512"/>
    </source>
</evidence>
<organism evidence="2 3">
    <name type="scientific">Sphagnum troendelagicum</name>
    <dbReference type="NCBI Taxonomy" id="128251"/>
    <lineage>
        <taxon>Eukaryota</taxon>
        <taxon>Viridiplantae</taxon>
        <taxon>Streptophyta</taxon>
        <taxon>Embryophyta</taxon>
        <taxon>Bryophyta</taxon>
        <taxon>Sphagnophytina</taxon>
        <taxon>Sphagnopsida</taxon>
        <taxon>Sphagnales</taxon>
        <taxon>Sphagnaceae</taxon>
        <taxon>Sphagnum</taxon>
    </lineage>
</organism>
<accession>A0ABP0U019</accession>
<keyword evidence="3" id="KW-1185">Reference proteome</keyword>
<evidence type="ECO:0000313" key="2">
    <source>
        <dbReference type="EMBL" id="CAK9209405.1"/>
    </source>
</evidence>
<evidence type="ECO:0000256" key="1">
    <source>
        <dbReference type="ARBA" id="ARBA00007091"/>
    </source>
</evidence>
<dbReference type="Gene3D" id="3.90.280.10">
    <property type="entry name" value="PEBP-like"/>
    <property type="match status" value="1"/>
</dbReference>